<name>A0A4Y2FWG3_ARAVE</name>
<reference evidence="1 2" key="1">
    <citation type="journal article" date="2019" name="Sci. Rep.">
        <title>Orb-weaving spider Araneus ventricosus genome elucidates the spidroin gene catalogue.</title>
        <authorList>
            <person name="Kono N."/>
            <person name="Nakamura H."/>
            <person name="Ohtoshi R."/>
            <person name="Moran D.A.P."/>
            <person name="Shinohara A."/>
            <person name="Yoshida Y."/>
            <person name="Fujiwara M."/>
            <person name="Mori M."/>
            <person name="Tomita M."/>
            <person name="Arakawa K."/>
        </authorList>
    </citation>
    <scope>NUCLEOTIDE SEQUENCE [LARGE SCALE GENOMIC DNA]</scope>
</reference>
<proteinExistence type="predicted"/>
<evidence type="ECO:0000313" key="1">
    <source>
        <dbReference type="EMBL" id="GBM44729.1"/>
    </source>
</evidence>
<keyword evidence="2" id="KW-1185">Reference proteome</keyword>
<evidence type="ECO:0000313" key="2">
    <source>
        <dbReference type="Proteomes" id="UP000499080"/>
    </source>
</evidence>
<protein>
    <submittedName>
        <fullName evidence="1">Uncharacterized protein</fullName>
    </submittedName>
</protein>
<dbReference type="AlphaFoldDB" id="A0A4Y2FWG3"/>
<dbReference type="EMBL" id="BGPR01001074">
    <property type="protein sequence ID" value="GBM44729.1"/>
    <property type="molecule type" value="Genomic_DNA"/>
</dbReference>
<gene>
    <name evidence="1" type="ORF">AVEN_103193_1</name>
</gene>
<sequence>MSFNLCLNPFQLRTEEDPASITKHILIERSNELNHFIRAEGIVDFIYAESIMESIDTSNFVDVCSRRLYHGTFVWSSIMFSICRSNETPKHV</sequence>
<organism evidence="1 2">
    <name type="scientific">Araneus ventricosus</name>
    <name type="common">Orbweaver spider</name>
    <name type="synonym">Epeira ventricosa</name>
    <dbReference type="NCBI Taxonomy" id="182803"/>
    <lineage>
        <taxon>Eukaryota</taxon>
        <taxon>Metazoa</taxon>
        <taxon>Ecdysozoa</taxon>
        <taxon>Arthropoda</taxon>
        <taxon>Chelicerata</taxon>
        <taxon>Arachnida</taxon>
        <taxon>Araneae</taxon>
        <taxon>Araneomorphae</taxon>
        <taxon>Entelegynae</taxon>
        <taxon>Araneoidea</taxon>
        <taxon>Araneidae</taxon>
        <taxon>Araneus</taxon>
    </lineage>
</organism>
<dbReference type="Proteomes" id="UP000499080">
    <property type="component" value="Unassembled WGS sequence"/>
</dbReference>
<comment type="caution">
    <text evidence="1">The sequence shown here is derived from an EMBL/GenBank/DDBJ whole genome shotgun (WGS) entry which is preliminary data.</text>
</comment>
<accession>A0A4Y2FWG3</accession>